<sequence length="56" mass="6723">MKSKVIYVNFNSKNKVTKNPISRNLFRLIINKVKRFFNRNSSKSNIIEFYNKNNIV</sequence>
<gene>
    <name evidence="1" type="ORF">rsdtw13_00200</name>
</gene>
<dbReference type="EMBL" id="BROD01000001">
    <property type="protein sequence ID" value="GKX64762.1"/>
    <property type="molecule type" value="Genomic_DNA"/>
</dbReference>
<evidence type="ECO:0000313" key="2">
    <source>
        <dbReference type="Proteomes" id="UP001058074"/>
    </source>
</evidence>
<organism evidence="1 2">
    <name type="scientific">Inconstantimicrobium mannanitabidum</name>
    <dbReference type="NCBI Taxonomy" id="1604901"/>
    <lineage>
        <taxon>Bacteria</taxon>
        <taxon>Bacillati</taxon>
        <taxon>Bacillota</taxon>
        <taxon>Clostridia</taxon>
        <taxon>Eubacteriales</taxon>
        <taxon>Clostridiaceae</taxon>
        <taxon>Inconstantimicrobium</taxon>
    </lineage>
</organism>
<keyword evidence="2" id="KW-1185">Reference proteome</keyword>
<name>A0ACB5R6E2_9CLOT</name>
<dbReference type="Proteomes" id="UP001058074">
    <property type="component" value="Unassembled WGS sequence"/>
</dbReference>
<reference evidence="1" key="1">
    <citation type="journal article" date="2025" name="Int. J. Syst. Evol. Microbiol.">
        <title>Inconstantimicrobium mannanitabidum sp. nov., a novel member of the family Clostridiaceae isolated from anoxic soil under the treatment of reductive soil disinfestation.</title>
        <authorList>
            <person name="Ueki A."/>
            <person name="Tonouchi A."/>
            <person name="Honma S."/>
            <person name="Kaku N."/>
            <person name="Ueki K."/>
        </authorList>
    </citation>
    <scope>NUCLEOTIDE SEQUENCE</scope>
    <source>
        <strain evidence="1">TW13</strain>
    </source>
</reference>
<proteinExistence type="predicted"/>
<accession>A0ACB5R6E2</accession>
<comment type="caution">
    <text evidence="1">The sequence shown here is derived from an EMBL/GenBank/DDBJ whole genome shotgun (WGS) entry which is preliminary data.</text>
</comment>
<evidence type="ECO:0000313" key="1">
    <source>
        <dbReference type="EMBL" id="GKX64762.1"/>
    </source>
</evidence>
<protein>
    <submittedName>
        <fullName evidence="1">Uncharacterized protein</fullName>
    </submittedName>
</protein>